<dbReference type="GO" id="GO:0030246">
    <property type="term" value="F:carbohydrate binding"/>
    <property type="evidence" value="ECO:0007669"/>
    <property type="project" value="InterPro"/>
</dbReference>
<dbReference type="EMBL" id="CAJOBE010002087">
    <property type="protein sequence ID" value="CAF3798277.1"/>
    <property type="molecule type" value="Genomic_DNA"/>
</dbReference>
<keyword evidence="2 4" id="KW-0863">Zinc-finger</keyword>
<comment type="caution">
    <text evidence="7">The sequence shown here is derived from an EMBL/GenBank/DDBJ whole genome shotgun (WGS) entry which is preliminary data.</text>
</comment>
<dbReference type="GO" id="GO:0008270">
    <property type="term" value="F:zinc ion binding"/>
    <property type="evidence" value="ECO:0007669"/>
    <property type="project" value="UniProtKB-KW"/>
</dbReference>
<keyword evidence="1" id="KW-0479">Metal-binding</keyword>
<dbReference type="InterPro" id="IPR043159">
    <property type="entry name" value="Lectin_gal-bd_sf"/>
</dbReference>
<dbReference type="PANTHER" id="PTHR46780">
    <property type="entry name" value="PROTEIN EVA-1"/>
    <property type="match status" value="1"/>
</dbReference>
<evidence type="ECO:0000313" key="7">
    <source>
        <dbReference type="EMBL" id="CAF3798277.1"/>
    </source>
</evidence>
<keyword evidence="3" id="KW-0862">Zinc</keyword>
<dbReference type="SUPFAM" id="SSF51445">
    <property type="entry name" value="(Trans)glycosidases"/>
    <property type="match status" value="1"/>
</dbReference>
<dbReference type="AlphaFoldDB" id="A0A819B9G7"/>
<organism evidence="7 8">
    <name type="scientific">Rotaria sordida</name>
    <dbReference type="NCBI Taxonomy" id="392033"/>
    <lineage>
        <taxon>Eukaryota</taxon>
        <taxon>Metazoa</taxon>
        <taxon>Spiralia</taxon>
        <taxon>Gnathifera</taxon>
        <taxon>Rotifera</taxon>
        <taxon>Eurotatoria</taxon>
        <taxon>Bdelloidea</taxon>
        <taxon>Philodinida</taxon>
        <taxon>Philodinidae</taxon>
        <taxon>Rotaria</taxon>
    </lineage>
</organism>
<evidence type="ECO:0000256" key="1">
    <source>
        <dbReference type="ARBA" id="ARBA00022723"/>
    </source>
</evidence>
<dbReference type="Gene3D" id="2.60.120.740">
    <property type="match status" value="1"/>
</dbReference>
<evidence type="ECO:0000256" key="3">
    <source>
        <dbReference type="ARBA" id="ARBA00022833"/>
    </source>
</evidence>
<dbReference type="Proteomes" id="UP000663874">
    <property type="component" value="Unassembled WGS sequence"/>
</dbReference>
<proteinExistence type="predicted"/>
<evidence type="ECO:0000256" key="4">
    <source>
        <dbReference type="PROSITE-ProRule" id="PRU00134"/>
    </source>
</evidence>
<gene>
    <name evidence="7" type="ORF">FNK824_LOCUS14848</name>
</gene>
<evidence type="ECO:0000313" key="8">
    <source>
        <dbReference type="Proteomes" id="UP000663874"/>
    </source>
</evidence>
<dbReference type="Pfam" id="PF02140">
    <property type="entry name" value="SUEL_Lectin"/>
    <property type="match status" value="1"/>
</dbReference>
<name>A0A819B9G7_9BILA</name>
<dbReference type="Gene3D" id="3.20.20.80">
    <property type="entry name" value="Glycosidases"/>
    <property type="match status" value="1"/>
</dbReference>
<dbReference type="InterPro" id="IPR017853">
    <property type="entry name" value="GH"/>
</dbReference>
<feature type="domain" description="MYND-type" evidence="6">
    <location>
        <begin position="1"/>
        <end position="31"/>
    </location>
</feature>
<reference evidence="7" key="1">
    <citation type="submission" date="2021-02" db="EMBL/GenBank/DDBJ databases">
        <authorList>
            <person name="Nowell W R."/>
        </authorList>
    </citation>
    <scope>NUCLEOTIDE SEQUENCE</scope>
</reference>
<dbReference type="PROSITE" id="PS50865">
    <property type="entry name" value="ZF_MYND_2"/>
    <property type="match status" value="1"/>
</dbReference>
<evidence type="ECO:0000259" key="6">
    <source>
        <dbReference type="PROSITE" id="PS50865"/>
    </source>
</evidence>
<protein>
    <submittedName>
        <fullName evidence="7">Uncharacterized protein</fullName>
    </submittedName>
</protein>
<feature type="domain" description="SUEL-type lectin" evidence="5">
    <location>
        <begin position="511"/>
        <end position="597"/>
    </location>
</feature>
<dbReference type="PROSITE" id="PS50228">
    <property type="entry name" value="SUEL_LECTIN"/>
    <property type="match status" value="1"/>
</dbReference>
<dbReference type="InterPro" id="IPR002893">
    <property type="entry name" value="Znf_MYND"/>
</dbReference>
<evidence type="ECO:0000259" key="5">
    <source>
        <dbReference type="PROSITE" id="PS50228"/>
    </source>
</evidence>
<accession>A0A819B9G7</accession>
<evidence type="ECO:0000256" key="2">
    <source>
        <dbReference type="ARBA" id="ARBA00022771"/>
    </source>
</evidence>
<dbReference type="CDD" id="cd22842">
    <property type="entry name" value="Gal_Rha_Lectin_BGal"/>
    <property type="match status" value="1"/>
</dbReference>
<dbReference type="InterPro" id="IPR000922">
    <property type="entry name" value="Lectin_gal-bd_dom"/>
</dbReference>
<sequence length="1015" mass="115175">MVACRQSCLHVYYCSDKCEQQHWDKFHQYECSFLDEVCALQDYNYNEYVIDCARLVMRMLTLRLQDLLDKSQNVLLEDAFMLLSHFDEFSREKKNEFGTVAKTLTKYILTRLIPHLTKDNHEFISFIQSFLPDNADAKKVEIVDSDRWLTEMARLCSLSDDAAIIEILKYLLNKEYQVLKNDRTIDLLKPIDKQRGSIYDLEVGNRYSLGLLQSPSKFSIKNISGHSAIVRWSANTYIVSATSKILKFETGAPLYAPSNINIIACTNTTLRIGFDQFIEHSDEIIALCFHYKYLHEIYCRDILQLPKKLKTSYSLTNKSLQFTTNGCEPTNLYNLIGYYQNMKPDCNIKNTIIPGILPLGTCKISLDSLFIIKLNIDNEINRKEIRLTTTEMGVSVVFGCNLLKYIYEPSSAYIDLTSENDGQHQQHKVGDPIVIEVTWSQKDFLLHTIPSLQIVTNPLVSTQSSPVRKQIFDNLAQLNAEYVRYAAWFPYPKLAVAELDPPSGLLQCGNVGESYSVKLSCEQGGGVVSSVDFASYGTASGACGQMKQGTCHAATSLEVVQKACIGQKECSVTASPTAFGDPCFGTHKRLLVQIQCNPPQNNTYWDFTYLDPSFEDFLAATNGHSRIIMFSTQPVWLFKLDTPHIYPDNASEVDWGYPEGTELVDDTMQALGDYYGRLTAWYTRGGFFDEYGRKHVSNYVYNWDYTEIFNEIESEHQMSVEYYTRAYDAVIQGIRRHTNNTEMKYVGLAHAGHNEFDRYRYFLNHSNHASGIPLDMISYHFYASSTSRIDPLSYEAFFPQLDTFTTEITQIEEIRKALSPETRTTIDELGIILPDDNNPGAPQFPLIFWNAGAAYYAYAWAKIARQGIDIVGHSQLVGYPNLPNLQLEPQFPSVAILNWTTGEGTAKYWTSKLLIDTADIDNDQAVITRTTDVGEKNVFSQAFVRKNRQRWILIVNKRFANVAVLLPDCIGGTMQIVNEASGFGPPIETKLTEELITLSPFAVAVVHMPNEELAI</sequence>